<dbReference type="InterPro" id="IPR020549">
    <property type="entry name" value="YbeY_CS"/>
</dbReference>
<comment type="function">
    <text evidence="7">Single strand-specific metallo-endoribonuclease involved in late-stage 70S ribosome quality control and in maturation of the 3' terminus of the 16S rRNA.</text>
</comment>
<evidence type="ECO:0000256" key="2">
    <source>
        <dbReference type="ARBA" id="ARBA00022722"/>
    </source>
</evidence>
<gene>
    <name evidence="7" type="primary">ybeY</name>
    <name evidence="8" type="ORF">DFR48_10336</name>
</gene>
<dbReference type="EMBL" id="QPIX01000003">
    <property type="protein sequence ID" value="RCW27080.1"/>
    <property type="molecule type" value="Genomic_DNA"/>
</dbReference>
<dbReference type="Proteomes" id="UP000252582">
    <property type="component" value="Unassembled WGS sequence"/>
</dbReference>
<evidence type="ECO:0000313" key="9">
    <source>
        <dbReference type="Proteomes" id="UP000252582"/>
    </source>
</evidence>
<keyword evidence="9" id="KW-1185">Reference proteome</keyword>
<proteinExistence type="inferred from homology"/>
<dbReference type="EC" id="3.1.-.-" evidence="7"/>
<feature type="binding site" evidence="7">
    <location>
        <position position="172"/>
    </location>
    <ligand>
        <name>Zn(2+)</name>
        <dbReference type="ChEBI" id="CHEBI:29105"/>
        <note>catalytic</note>
    </ligand>
</feature>
<reference evidence="8 9" key="1">
    <citation type="submission" date="2018-07" db="EMBL/GenBank/DDBJ databases">
        <title>Genomic Encyclopedia of Type Strains, Phase IV (KMG-IV): sequencing the most valuable type-strain genomes for metagenomic binning, comparative biology and taxonomic classification.</title>
        <authorList>
            <person name="Goeker M."/>
        </authorList>
    </citation>
    <scope>NUCLEOTIDE SEQUENCE [LARGE SCALE GENOMIC DNA]</scope>
    <source>
        <strain evidence="8 9">DSM 25528</strain>
    </source>
</reference>
<dbReference type="Pfam" id="PF02130">
    <property type="entry name" value="YbeY"/>
    <property type="match status" value="1"/>
</dbReference>
<dbReference type="InterPro" id="IPR023091">
    <property type="entry name" value="MetalPrtase_cat_dom_sf_prd"/>
</dbReference>
<dbReference type="HAMAP" id="MF_00009">
    <property type="entry name" value="Endoribonucl_YbeY"/>
    <property type="match status" value="1"/>
</dbReference>
<comment type="cofactor">
    <cofactor evidence="7">
        <name>Zn(2+)</name>
        <dbReference type="ChEBI" id="CHEBI:29105"/>
    </cofactor>
    <text evidence="7">Binds 1 zinc ion.</text>
</comment>
<keyword evidence="4 7" id="KW-0255">Endonuclease</keyword>
<keyword evidence="7" id="KW-0963">Cytoplasm</keyword>
<protein>
    <recommendedName>
        <fullName evidence="7">Endoribonuclease YbeY</fullName>
        <ecNumber evidence="7">3.1.-.-</ecNumber>
    </recommendedName>
</protein>
<comment type="similarity">
    <text evidence="1 7">Belongs to the endoribonuclease YbeY family.</text>
</comment>
<keyword evidence="5 7" id="KW-0378">Hydrolase</keyword>
<dbReference type="GO" id="GO:0008270">
    <property type="term" value="F:zinc ion binding"/>
    <property type="evidence" value="ECO:0007669"/>
    <property type="project" value="UniProtKB-UniRule"/>
</dbReference>
<dbReference type="GO" id="GO:0005737">
    <property type="term" value="C:cytoplasm"/>
    <property type="evidence" value="ECO:0007669"/>
    <property type="project" value="UniProtKB-SubCell"/>
</dbReference>
<sequence length="204" mass="22555">MSKPTASLAILEARDGVAAGMLKRASERRRERDWKKMQELDIQISIEDDGWPPEPALQALCERVLGAAADYLAGYEGQPFPDMVPEVSLVFTDDAAIREINAEWRNQDKPTNVLSFPAFPLTPGGVPGPMLGDIVIARQTVEREADELSKTFEEHLTHLLVHGFLHLFGYDHMDASEAEIMEGLETRILASLGLSDPYAGQDPI</sequence>
<keyword evidence="7" id="KW-0698">rRNA processing</keyword>
<dbReference type="GO" id="GO:0004521">
    <property type="term" value="F:RNA endonuclease activity"/>
    <property type="evidence" value="ECO:0007669"/>
    <property type="project" value="UniProtKB-UniRule"/>
</dbReference>
<evidence type="ECO:0000313" key="8">
    <source>
        <dbReference type="EMBL" id="RCW27080.1"/>
    </source>
</evidence>
<dbReference type="PROSITE" id="PS01306">
    <property type="entry name" value="UPF0054"/>
    <property type="match status" value="1"/>
</dbReference>
<dbReference type="InterPro" id="IPR002036">
    <property type="entry name" value="YbeY"/>
</dbReference>
<evidence type="ECO:0000256" key="5">
    <source>
        <dbReference type="ARBA" id="ARBA00022801"/>
    </source>
</evidence>
<evidence type="ECO:0000256" key="1">
    <source>
        <dbReference type="ARBA" id="ARBA00010875"/>
    </source>
</evidence>
<evidence type="ECO:0000256" key="6">
    <source>
        <dbReference type="ARBA" id="ARBA00022833"/>
    </source>
</evidence>
<dbReference type="NCBIfam" id="TIGR00043">
    <property type="entry name" value="rRNA maturation RNase YbeY"/>
    <property type="match status" value="1"/>
</dbReference>
<dbReference type="PANTHER" id="PTHR46986:SF1">
    <property type="entry name" value="ENDORIBONUCLEASE YBEY, CHLOROPLASTIC"/>
    <property type="match status" value="1"/>
</dbReference>
<evidence type="ECO:0000256" key="4">
    <source>
        <dbReference type="ARBA" id="ARBA00022759"/>
    </source>
</evidence>
<keyword evidence="2 7" id="KW-0540">Nuclease</keyword>
<evidence type="ECO:0000256" key="3">
    <source>
        <dbReference type="ARBA" id="ARBA00022723"/>
    </source>
</evidence>
<comment type="caution">
    <text evidence="8">The sequence shown here is derived from an EMBL/GenBank/DDBJ whole genome shotgun (WGS) entry which is preliminary data.</text>
</comment>
<dbReference type="PANTHER" id="PTHR46986">
    <property type="entry name" value="ENDORIBONUCLEASE YBEY, CHLOROPLASTIC"/>
    <property type="match status" value="1"/>
</dbReference>
<dbReference type="GO" id="GO:0004222">
    <property type="term" value="F:metalloendopeptidase activity"/>
    <property type="evidence" value="ECO:0007669"/>
    <property type="project" value="InterPro"/>
</dbReference>
<keyword evidence="3 7" id="KW-0479">Metal-binding</keyword>
<feature type="binding site" evidence="7">
    <location>
        <position position="162"/>
    </location>
    <ligand>
        <name>Zn(2+)</name>
        <dbReference type="ChEBI" id="CHEBI:29105"/>
        <note>catalytic</note>
    </ligand>
</feature>
<feature type="binding site" evidence="7">
    <location>
        <position position="166"/>
    </location>
    <ligand>
        <name>Zn(2+)</name>
        <dbReference type="ChEBI" id="CHEBI:29105"/>
        <note>catalytic</note>
    </ligand>
</feature>
<name>A0A6I7HQ35_9HYPH</name>
<accession>A0A6I7HQ35</accession>
<organism evidence="8 9">
    <name type="scientific">Ciceribacter lividus</name>
    <dbReference type="NCBI Taxonomy" id="1197950"/>
    <lineage>
        <taxon>Bacteria</taxon>
        <taxon>Pseudomonadati</taxon>
        <taxon>Pseudomonadota</taxon>
        <taxon>Alphaproteobacteria</taxon>
        <taxon>Hyphomicrobiales</taxon>
        <taxon>Rhizobiaceae</taxon>
        <taxon>Ciceribacter</taxon>
    </lineage>
</organism>
<dbReference type="GO" id="GO:0006364">
    <property type="term" value="P:rRNA processing"/>
    <property type="evidence" value="ECO:0007669"/>
    <property type="project" value="UniProtKB-UniRule"/>
</dbReference>
<evidence type="ECO:0000256" key="7">
    <source>
        <dbReference type="HAMAP-Rule" id="MF_00009"/>
    </source>
</evidence>
<dbReference type="AlphaFoldDB" id="A0A6I7HQ35"/>
<keyword evidence="6 7" id="KW-0862">Zinc</keyword>
<dbReference type="Gene3D" id="3.40.390.30">
    <property type="entry name" value="Metalloproteases ('zincins'), catalytic domain"/>
    <property type="match status" value="1"/>
</dbReference>
<comment type="subcellular location">
    <subcellularLocation>
        <location evidence="7">Cytoplasm</location>
    </subcellularLocation>
</comment>
<keyword evidence="7" id="KW-0690">Ribosome biogenesis</keyword>
<dbReference type="SUPFAM" id="SSF55486">
    <property type="entry name" value="Metalloproteases ('zincins'), catalytic domain"/>
    <property type="match status" value="1"/>
</dbReference>